<evidence type="ECO:0000313" key="4">
    <source>
        <dbReference type="Proteomes" id="UP000886607"/>
    </source>
</evidence>
<reference evidence="2" key="1">
    <citation type="submission" date="2019-08" db="EMBL/GenBank/DDBJ databases">
        <authorList>
            <person name="Ishikawa M."/>
            <person name="Suzuki T."/>
            <person name="Matsutani M."/>
        </authorList>
    </citation>
    <scope>NUCLEOTIDE SEQUENCE</scope>
    <source>
        <strain evidence="2">7C1</strain>
        <strain evidence="1">8C4</strain>
    </source>
</reference>
<dbReference type="Proteomes" id="UP000886607">
    <property type="component" value="Unassembled WGS sequence"/>
</dbReference>
<name>A0AAN4RJE0_9ENTE</name>
<organism evidence="2 3">
    <name type="scientific">Tetragenococcus koreensis</name>
    <dbReference type="NCBI Taxonomy" id="290335"/>
    <lineage>
        <taxon>Bacteria</taxon>
        <taxon>Bacillati</taxon>
        <taxon>Bacillota</taxon>
        <taxon>Bacilli</taxon>
        <taxon>Lactobacillales</taxon>
        <taxon>Enterococcaceae</taxon>
        <taxon>Tetragenococcus</taxon>
    </lineage>
</organism>
<dbReference type="EMBL" id="BKBQ01000005">
    <property type="protein sequence ID" value="GEQ53639.1"/>
    <property type="molecule type" value="Genomic_DNA"/>
</dbReference>
<keyword evidence="4" id="KW-1185">Reference proteome</keyword>
<comment type="caution">
    <text evidence="2">The sequence shown here is derived from an EMBL/GenBank/DDBJ whole genome shotgun (WGS) entry which is preliminary data.</text>
</comment>
<reference evidence="2" key="2">
    <citation type="journal article" date="2020" name="Int. Dairy J.">
        <title>Lactic acid bacterial diversity in Brie cheese focusing on salt concentration and pH of isolation medium and characterisation of halophilic and alkaliphilic lactic acid bacterial isolates.</title>
        <authorList>
            <person name="Unno R."/>
            <person name="Matsutani M."/>
            <person name="Suzuki T."/>
            <person name="Kodama K."/>
            <person name="Matsushita H."/>
            <person name="Yamasato K."/>
            <person name="Koizumi Y."/>
            <person name="Ishikawa M."/>
        </authorList>
    </citation>
    <scope>NUCLEOTIDE SEQUENCE</scope>
    <source>
        <strain evidence="2">7C1</strain>
        <strain evidence="1">8C4</strain>
    </source>
</reference>
<dbReference type="Proteomes" id="UP000886597">
    <property type="component" value="Unassembled WGS sequence"/>
</dbReference>
<dbReference type="AlphaFoldDB" id="A0AAN4RJE0"/>
<gene>
    <name evidence="1" type="ORF">TK11N_04830</name>
    <name evidence="2" type="ORF">TK2N_04830</name>
</gene>
<sequence length="50" mass="5900">MKGYSAFILEKKPEKNYLSYQKALNFGKIKETLPRFILLGKKAEEELYET</sequence>
<evidence type="ECO:0000313" key="2">
    <source>
        <dbReference type="EMBL" id="GEQ53639.1"/>
    </source>
</evidence>
<accession>A0AAN4RJE0</accession>
<dbReference type="RefSeq" id="WP_234747217.1">
    <property type="nucleotide sequence ID" value="NZ_JAKEJA010000002.1"/>
</dbReference>
<evidence type="ECO:0000313" key="1">
    <source>
        <dbReference type="EMBL" id="GEQ48631.1"/>
    </source>
</evidence>
<dbReference type="EMBL" id="BKBO01000005">
    <property type="protein sequence ID" value="GEQ48631.1"/>
    <property type="molecule type" value="Genomic_DNA"/>
</dbReference>
<protein>
    <submittedName>
        <fullName evidence="2">Uncharacterized protein</fullName>
    </submittedName>
</protein>
<proteinExistence type="predicted"/>
<evidence type="ECO:0000313" key="3">
    <source>
        <dbReference type="Proteomes" id="UP000886597"/>
    </source>
</evidence>